<keyword evidence="1" id="KW-0732">Signal</keyword>
<dbReference type="Proteomes" id="UP001420932">
    <property type="component" value="Unassembled WGS sequence"/>
</dbReference>
<sequence>MEGVRGSSRVAVEAIMLVVILLSSSSCVKCSPFDDCCRHCVLDSCRGVATCSLGCIARCWFDTSSASLAVKDDRHSLTHYCELGCAYSLCSDIITTISSPNVEAVEECVKPCFDKICTKYHQIHP</sequence>
<name>A0AAP0JX86_9MAGN</name>
<evidence type="ECO:0000313" key="3">
    <source>
        <dbReference type="Proteomes" id="UP001420932"/>
    </source>
</evidence>
<comment type="caution">
    <text evidence="2">The sequence shown here is derived from an EMBL/GenBank/DDBJ whole genome shotgun (WGS) entry which is preliminary data.</text>
</comment>
<dbReference type="EMBL" id="JBBNAF010000005">
    <property type="protein sequence ID" value="KAK9141883.1"/>
    <property type="molecule type" value="Genomic_DNA"/>
</dbReference>
<dbReference type="PANTHER" id="PTHR36312:SF1">
    <property type="entry name" value="OS01G0594500 PROTEIN"/>
    <property type="match status" value="1"/>
</dbReference>
<gene>
    <name evidence="2" type="ORF">Syun_011283</name>
</gene>
<feature type="signal peptide" evidence="1">
    <location>
        <begin position="1"/>
        <end position="30"/>
    </location>
</feature>
<keyword evidence="3" id="KW-1185">Reference proteome</keyword>
<proteinExistence type="predicted"/>
<dbReference type="PROSITE" id="PS51257">
    <property type="entry name" value="PROKAR_LIPOPROTEIN"/>
    <property type="match status" value="1"/>
</dbReference>
<organism evidence="2 3">
    <name type="scientific">Stephania yunnanensis</name>
    <dbReference type="NCBI Taxonomy" id="152371"/>
    <lineage>
        <taxon>Eukaryota</taxon>
        <taxon>Viridiplantae</taxon>
        <taxon>Streptophyta</taxon>
        <taxon>Embryophyta</taxon>
        <taxon>Tracheophyta</taxon>
        <taxon>Spermatophyta</taxon>
        <taxon>Magnoliopsida</taxon>
        <taxon>Ranunculales</taxon>
        <taxon>Menispermaceae</taxon>
        <taxon>Menispermoideae</taxon>
        <taxon>Cissampelideae</taxon>
        <taxon>Stephania</taxon>
    </lineage>
</organism>
<feature type="chain" id="PRO_5042917999" evidence="1">
    <location>
        <begin position="31"/>
        <end position="125"/>
    </location>
</feature>
<evidence type="ECO:0000256" key="1">
    <source>
        <dbReference type="SAM" id="SignalP"/>
    </source>
</evidence>
<dbReference type="InterPro" id="IPR038975">
    <property type="entry name" value="THNL"/>
</dbReference>
<protein>
    <submittedName>
        <fullName evidence="2">Uncharacterized protein</fullName>
    </submittedName>
</protein>
<dbReference type="PANTHER" id="PTHR36312">
    <property type="entry name" value="THIONIN-LIKE PROTEIN 1"/>
    <property type="match status" value="1"/>
</dbReference>
<evidence type="ECO:0000313" key="2">
    <source>
        <dbReference type="EMBL" id="KAK9141883.1"/>
    </source>
</evidence>
<accession>A0AAP0JX86</accession>
<dbReference type="AlphaFoldDB" id="A0AAP0JX86"/>
<reference evidence="2 3" key="1">
    <citation type="submission" date="2024-01" db="EMBL/GenBank/DDBJ databases">
        <title>Genome assemblies of Stephania.</title>
        <authorList>
            <person name="Yang L."/>
        </authorList>
    </citation>
    <scope>NUCLEOTIDE SEQUENCE [LARGE SCALE GENOMIC DNA]</scope>
    <source>
        <strain evidence="2">YNDBR</strain>
        <tissue evidence="2">Leaf</tissue>
    </source>
</reference>